<evidence type="ECO:0000256" key="1">
    <source>
        <dbReference type="SAM" id="MobiDB-lite"/>
    </source>
</evidence>
<dbReference type="Proteomes" id="UP000076722">
    <property type="component" value="Unassembled WGS sequence"/>
</dbReference>
<feature type="transmembrane region" description="Helical" evidence="2">
    <location>
        <begin position="31"/>
        <end position="50"/>
    </location>
</feature>
<accession>A0A164VXY5</accession>
<protein>
    <submittedName>
        <fullName evidence="3">Uncharacterized protein</fullName>
    </submittedName>
</protein>
<dbReference type="AlphaFoldDB" id="A0A164VXY5"/>
<organism evidence="3 4">
    <name type="scientific">Sistotremastrum niveocremeum HHB9708</name>
    <dbReference type="NCBI Taxonomy" id="1314777"/>
    <lineage>
        <taxon>Eukaryota</taxon>
        <taxon>Fungi</taxon>
        <taxon>Dikarya</taxon>
        <taxon>Basidiomycota</taxon>
        <taxon>Agaricomycotina</taxon>
        <taxon>Agaricomycetes</taxon>
        <taxon>Sistotremastrales</taxon>
        <taxon>Sistotremastraceae</taxon>
        <taxon>Sertulicium</taxon>
        <taxon>Sertulicium niveocremeum</taxon>
    </lineage>
</organism>
<keyword evidence="2" id="KW-1133">Transmembrane helix</keyword>
<keyword evidence="2" id="KW-0812">Transmembrane</keyword>
<sequence length="231" mass="25455">MDGRRVGDGRWGDDVECTGSKDLVSGYNCTVLPFIPAFGLVGVSLIRIIARSRACLALFGSSGALPDKDQTSNWTVLIGRCLSRVVALVALFNLSLSPVAAWPTSPSTRPPPPRRSYPVFVVQHRPVSFPAHPQTSAAWPPSPSSVPDTLTPHPLSCSQNLPRLQPSLQTRPPSLPVQWSAPTVRRPISPELSFFSVSLGSSFAFSCFRRHINYPSMAPRWRRKIDMQRLW</sequence>
<evidence type="ECO:0000313" key="3">
    <source>
        <dbReference type="EMBL" id="KZS94569.1"/>
    </source>
</evidence>
<gene>
    <name evidence="3" type="ORF">SISNIDRAFT_49349</name>
</gene>
<dbReference type="EMBL" id="KV419404">
    <property type="protein sequence ID" value="KZS94569.1"/>
    <property type="molecule type" value="Genomic_DNA"/>
</dbReference>
<evidence type="ECO:0000256" key="2">
    <source>
        <dbReference type="SAM" id="Phobius"/>
    </source>
</evidence>
<proteinExistence type="predicted"/>
<keyword evidence="4" id="KW-1185">Reference proteome</keyword>
<reference evidence="3 4" key="1">
    <citation type="journal article" date="2016" name="Mol. Biol. Evol.">
        <title>Comparative Genomics of Early-Diverging Mushroom-Forming Fungi Provides Insights into the Origins of Lignocellulose Decay Capabilities.</title>
        <authorList>
            <person name="Nagy L.G."/>
            <person name="Riley R."/>
            <person name="Tritt A."/>
            <person name="Adam C."/>
            <person name="Daum C."/>
            <person name="Floudas D."/>
            <person name="Sun H."/>
            <person name="Yadav J.S."/>
            <person name="Pangilinan J."/>
            <person name="Larsson K.H."/>
            <person name="Matsuura K."/>
            <person name="Barry K."/>
            <person name="Labutti K."/>
            <person name="Kuo R."/>
            <person name="Ohm R.A."/>
            <person name="Bhattacharya S.S."/>
            <person name="Shirouzu T."/>
            <person name="Yoshinaga Y."/>
            <person name="Martin F.M."/>
            <person name="Grigoriev I.V."/>
            <person name="Hibbett D.S."/>
        </authorList>
    </citation>
    <scope>NUCLEOTIDE SEQUENCE [LARGE SCALE GENOMIC DNA]</scope>
    <source>
        <strain evidence="3 4">HHB9708</strain>
    </source>
</reference>
<feature type="region of interest" description="Disordered" evidence="1">
    <location>
        <begin position="132"/>
        <end position="152"/>
    </location>
</feature>
<evidence type="ECO:0000313" key="4">
    <source>
        <dbReference type="Proteomes" id="UP000076722"/>
    </source>
</evidence>
<keyword evidence="2" id="KW-0472">Membrane</keyword>
<name>A0A164VXY5_9AGAM</name>